<dbReference type="AlphaFoldDB" id="B4CZG6"/>
<dbReference type="eggNOG" id="ENOG5032X3X">
    <property type="taxonomic scope" value="Bacteria"/>
</dbReference>
<keyword evidence="3" id="KW-1185">Reference proteome</keyword>
<evidence type="ECO:0000313" key="3">
    <source>
        <dbReference type="Proteomes" id="UP000005824"/>
    </source>
</evidence>
<name>B4CZG6_9BACT</name>
<organism evidence="2 3">
    <name type="scientific">Chthoniobacter flavus Ellin428</name>
    <dbReference type="NCBI Taxonomy" id="497964"/>
    <lineage>
        <taxon>Bacteria</taxon>
        <taxon>Pseudomonadati</taxon>
        <taxon>Verrucomicrobiota</taxon>
        <taxon>Spartobacteria</taxon>
        <taxon>Chthoniobacterales</taxon>
        <taxon>Chthoniobacteraceae</taxon>
        <taxon>Chthoniobacter</taxon>
    </lineage>
</organism>
<gene>
    <name evidence="2" type="ORF">CfE428DRAFT_2054</name>
</gene>
<proteinExistence type="predicted"/>
<feature type="coiled-coil region" evidence="1">
    <location>
        <begin position="362"/>
        <end position="396"/>
    </location>
</feature>
<feature type="coiled-coil region" evidence="1">
    <location>
        <begin position="474"/>
        <end position="501"/>
    </location>
</feature>
<dbReference type="EMBL" id="ABVL01000005">
    <property type="protein sequence ID" value="EDY20130.1"/>
    <property type="molecule type" value="Genomic_DNA"/>
</dbReference>
<evidence type="ECO:0000256" key="1">
    <source>
        <dbReference type="SAM" id="Coils"/>
    </source>
</evidence>
<keyword evidence="1" id="KW-0175">Coiled coil</keyword>
<accession>B4CZG6</accession>
<sequence>MNLATMNGSDTCKPLLAMARPEMFRENAFRITGLPVDATTRELSRHADKLKMLEELGRGESVHTAAFALSPPPGVDQIRDAMGCLRDPERRVLDELFWFWPETFGQSRNDPAIQALAGGDRETALEIWLLKETNPTTGVTAMHNVAVLWQLVALEWEEYAGEREIDERQRQEIERYWRDSYKRWNVLTADDLFWENLGARVKQLDDPRLNSGFAQRVRATLPQALDKINAQLAVRYAEGGRMALARVHVDLMRETCVDAGELGRSVELVLAPTRARLQQQLARAKEQEGKNSAGAGQVVRELLEHAQRSFALYDLFHGAESAAKNDLSDEVATLCLRLLVEYEKATTRTQDCLDLLKSVLPLAKARELHQHAAKLIAQAEAKLEDLEANAQLQAHHTALREILESKASPKERLHRLKKEIVPVLAKWNYTQKFGASKDQFSENVARCFLAVMVSAHTEHDFDTALEAVVIAGEFAKNEQTRQRIERDKEQLVREKAAARQNDLSLKIRGDIIEITRETFRFNGKAIPATDISGIRFGVHRENGSNNTSYKVGVTSWHRGTVNIECRRLLRSESQAQTDYRLLVTGLCKQIGSGVVMRLVEKLFQGSEISFGDCRLSSKGLAATTGVLVFKKHHLIPWPEIRVEKDNESLFLRSARNPKFVKKFALRHVWNAVFFQEIVNAVLTRLTMQTRR</sequence>
<evidence type="ECO:0000313" key="2">
    <source>
        <dbReference type="EMBL" id="EDY20130.1"/>
    </source>
</evidence>
<reference evidence="2 3" key="1">
    <citation type="journal article" date="2011" name="J. Bacteriol.">
        <title>Genome sequence of Chthoniobacter flavus Ellin428, an aerobic heterotrophic soil bacterium.</title>
        <authorList>
            <person name="Kant R."/>
            <person name="van Passel M.W."/>
            <person name="Palva A."/>
            <person name="Lucas S."/>
            <person name="Lapidus A."/>
            <person name="Glavina Del Rio T."/>
            <person name="Dalin E."/>
            <person name="Tice H."/>
            <person name="Bruce D."/>
            <person name="Goodwin L."/>
            <person name="Pitluck S."/>
            <person name="Larimer F.W."/>
            <person name="Land M.L."/>
            <person name="Hauser L."/>
            <person name="Sangwan P."/>
            <person name="de Vos W.M."/>
            <person name="Janssen P.H."/>
            <person name="Smidt H."/>
        </authorList>
    </citation>
    <scope>NUCLEOTIDE SEQUENCE [LARGE SCALE GENOMIC DNA]</scope>
    <source>
        <strain evidence="2 3">Ellin428</strain>
    </source>
</reference>
<dbReference type="InParanoid" id="B4CZG6"/>
<dbReference type="STRING" id="497964.CfE428DRAFT_2054"/>
<dbReference type="Proteomes" id="UP000005824">
    <property type="component" value="Unassembled WGS sequence"/>
</dbReference>
<comment type="caution">
    <text evidence="2">The sequence shown here is derived from an EMBL/GenBank/DDBJ whole genome shotgun (WGS) entry which is preliminary data.</text>
</comment>
<protein>
    <submittedName>
        <fullName evidence="2">Uncharacterized protein</fullName>
    </submittedName>
</protein>